<evidence type="ECO:0000313" key="2">
    <source>
        <dbReference type="Proteomes" id="UP000054241"/>
    </source>
</evidence>
<dbReference type="AlphaFoldDB" id="A0A101NGU0"/>
<gene>
    <name evidence="1" type="ORF">AQI88_29335</name>
</gene>
<keyword evidence="2" id="KW-1185">Reference proteome</keyword>
<protein>
    <submittedName>
        <fullName evidence="1">Uncharacterized protein</fullName>
    </submittedName>
</protein>
<comment type="caution">
    <text evidence="1">The sequence shown here is derived from an EMBL/GenBank/DDBJ whole genome shotgun (WGS) entry which is preliminary data.</text>
</comment>
<name>A0A101NGU0_9ACTN</name>
<reference evidence="1 2" key="1">
    <citation type="submission" date="2015-10" db="EMBL/GenBank/DDBJ databases">
        <title>Draft genome sequence of Streptomyces cellostaticus DSM 40189, type strain for the species Streptomyces cellostaticus.</title>
        <authorList>
            <person name="Ruckert C."/>
            <person name="Winkler A."/>
            <person name="Kalinowski J."/>
            <person name="Kampfer P."/>
            <person name="Glaeser S."/>
        </authorList>
    </citation>
    <scope>NUCLEOTIDE SEQUENCE [LARGE SCALE GENOMIC DNA]</scope>
    <source>
        <strain evidence="1 2">DSM 40189</strain>
    </source>
</reference>
<organism evidence="1 2">
    <name type="scientific">Streptomyces cellostaticus</name>
    <dbReference type="NCBI Taxonomy" id="67285"/>
    <lineage>
        <taxon>Bacteria</taxon>
        <taxon>Bacillati</taxon>
        <taxon>Actinomycetota</taxon>
        <taxon>Actinomycetes</taxon>
        <taxon>Kitasatosporales</taxon>
        <taxon>Streptomycetaceae</taxon>
        <taxon>Streptomyces</taxon>
    </lineage>
</organism>
<accession>A0A101NGU0</accession>
<proteinExistence type="predicted"/>
<evidence type="ECO:0000313" key="1">
    <source>
        <dbReference type="EMBL" id="KUM92966.1"/>
    </source>
</evidence>
<dbReference type="Proteomes" id="UP000054241">
    <property type="component" value="Unassembled WGS sequence"/>
</dbReference>
<sequence length="136" mass="14332">MLSPPITLPTAVWEALPGAGRRVPAPAGLYVAGRLLVGEERLADGLAQRRSVVGVVRLLDDAGERFGQFLARRADTEDPLGRPPSQGDRRVGGLLLGARRHGDTVGARGRGDVRGDLADHLCDVRGRVFASPPGSP</sequence>
<dbReference type="EMBL" id="LMWL01000054">
    <property type="protein sequence ID" value="KUM92966.1"/>
    <property type="molecule type" value="Genomic_DNA"/>
</dbReference>